<dbReference type="Proteomes" id="UP001280581">
    <property type="component" value="Unassembled WGS sequence"/>
</dbReference>
<evidence type="ECO:0000256" key="1">
    <source>
        <dbReference type="SAM" id="MobiDB-lite"/>
    </source>
</evidence>
<sequence>MSSQGINAKDPNTPHEKHPRSMSGSPTPRSTTHDQLNIVKRVASLAASKSPSVSQKQSENQQVSKEAMKSYSDKCINIIVSKDEDDQTFTIHAEHITPRARLFQDATPGTLIHIPDQDPNIFAAYTHYLYTNTLAILDSTSSNLPAATIHTIAQLYTLAEKLEDVRAQEEFLKALIDEADKTTAGDDAHFPGISVVSIIYEGTVSGSPARKALVDLYTHSDESYTPASVAEGDWPVEFLCDLEASMGALGLLLRGSGTQEEANVNGRPAPKTNNQNPETRNPGEQLAEENRTEGSIQGERPVNEGDTTSVPPENDAEVARSLAEGGIVNEHPNEIDITGHSLVKDSTVNKSLEEGSAMGKFPMRDKTVGISTVTDDTVAKSVFKDDKSDKSPSRGDVVDKGSIVPVTTAAKSCSTSTETIKIAVGQDEETFLVNPKLLTQASPFFLNVLKGSWKESVERVIKLPKDEPRVFKAYMHFLFTGEIDITSASANQPNESLASIAEQMLAAELYIFTEKVQNSEAKNGALRAMIKAIMTRRRLPYSSVMRAIYEGTPRGSPMRRTMVDLFVQADATASRDLTGKDIPNDFLLDVTVTVLKARKGAKMKPAEFGARANTERYLEKEWWSWTP</sequence>
<dbReference type="PROSITE" id="PS50097">
    <property type="entry name" value="BTB"/>
    <property type="match status" value="1"/>
</dbReference>
<accession>A0AAN6LUD1</accession>
<name>A0AAN6LUD1_9PLEO</name>
<dbReference type="PANTHER" id="PTHR47843:SF2">
    <property type="entry name" value="BTB DOMAIN-CONTAINING PROTEIN"/>
    <property type="match status" value="1"/>
</dbReference>
<feature type="domain" description="BTB" evidence="2">
    <location>
        <begin position="418"/>
        <end position="487"/>
    </location>
</feature>
<comment type="caution">
    <text evidence="3">The sequence shown here is derived from an EMBL/GenBank/DDBJ whole genome shotgun (WGS) entry which is preliminary data.</text>
</comment>
<evidence type="ECO:0000313" key="4">
    <source>
        <dbReference type="Proteomes" id="UP001280581"/>
    </source>
</evidence>
<gene>
    <name evidence="3" type="ORF">GRF29_103g371431</name>
</gene>
<feature type="region of interest" description="Disordered" evidence="1">
    <location>
        <begin position="1"/>
        <end position="66"/>
    </location>
</feature>
<feature type="compositionally biased region" description="Polar residues" evidence="1">
    <location>
        <begin position="47"/>
        <end position="64"/>
    </location>
</feature>
<dbReference type="EMBL" id="WVTA01000009">
    <property type="protein sequence ID" value="KAK3207266.1"/>
    <property type="molecule type" value="Genomic_DNA"/>
</dbReference>
<dbReference type="AlphaFoldDB" id="A0AAN6LUD1"/>
<dbReference type="SUPFAM" id="SSF54695">
    <property type="entry name" value="POZ domain"/>
    <property type="match status" value="1"/>
</dbReference>
<reference evidence="3 4" key="1">
    <citation type="submission" date="2021-02" db="EMBL/GenBank/DDBJ databases">
        <title>Genome assembly of Pseudopithomyces chartarum.</title>
        <authorList>
            <person name="Jauregui R."/>
            <person name="Singh J."/>
            <person name="Voisey C."/>
        </authorList>
    </citation>
    <scope>NUCLEOTIDE SEQUENCE [LARGE SCALE GENOMIC DNA]</scope>
    <source>
        <strain evidence="3 4">AGR01</strain>
    </source>
</reference>
<dbReference type="Gene3D" id="3.30.710.10">
    <property type="entry name" value="Potassium Channel Kv1.1, Chain A"/>
    <property type="match status" value="2"/>
</dbReference>
<dbReference type="InterPro" id="IPR000210">
    <property type="entry name" value="BTB/POZ_dom"/>
</dbReference>
<evidence type="ECO:0000313" key="3">
    <source>
        <dbReference type="EMBL" id="KAK3207266.1"/>
    </source>
</evidence>
<feature type="compositionally biased region" description="Polar residues" evidence="1">
    <location>
        <begin position="22"/>
        <end position="35"/>
    </location>
</feature>
<dbReference type="CDD" id="cd18186">
    <property type="entry name" value="BTB_POZ_ZBTB_KLHL-like"/>
    <property type="match status" value="1"/>
</dbReference>
<dbReference type="InterPro" id="IPR011333">
    <property type="entry name" value="SKP1/BTB/POZ_sf"/>
</dbReference>
<organism evidence="3 4">
    <name type="scientific">Pseudopithomyces chartarum</name>
    <dbReference type="NCBI Taxonomy" id="1892770"/>
    <lineage>
        <taxon>Eukaryota</taxon>
        <taxon>Fungi</taxon>
        <taxon>Dikarya</taxon>
        <taxon>Ascomycota</taxon>
        <taxon>Pezizomycotina</taxon>
        <taxon>Dothideomycetes</taxon>
        <taxon>Pleosporomycetidae</taxon>
        <taxon>Pleosporales</taxon>
        <taxon>Massarineae</taxon>
        <taxon>Didymosphaeriaceae</taxon>
        <taxon>Pseudopithomyces</taxon>
    </lineage>
</organism>
<feature type="region of interest" description="Disordered" evidence="1">
    <location>
        <begin position="259"/>
        <end position="313"/>
    </location>
</feature>
<protein>
    <recommendedName>
        <fullName evidence="2">BTB domain-containing protein</fullName>
    </recommendedName>
</protein>
<dbReference type="Pfam" id="PF00651">
    <property type="entry name" value="BTB"/>
    <property type="match status" value="1"/>
</dbReference>
<evidence type="ECO:0000259" key="2">
    <source>
        <dbReference type="PROSITE" id="PS50097"/>
    </source>
</evidence>
<proteinExistence type="predicted"/>
<dbReference type="PANTHER" id="PTHR47843">
    <property type="entry name" value="BTB DOMAIN-CONTAINING PROTEIN-RELATED"/>
    <property type="match status" value="1"/>
</dbReference>
<keyword evidence="4" id="KW-1185">Reference proteome</keyword>